<dbReference type="EMBL" id="AP027370">
    <property type="protein sequence ID" value="BDY13271.1"/>
    <property type="molecule type" value="Genomic_DNA"/>
</dbReference>
<protein>
    <recommendedName>
        <fullName evidence="4">Peptidase S24/S26A/S26B/S26C domain-containing protein</fullName>
    </recommendedName>
</protein>
<organism evidence="5 6">
    <name type="scientific">Hydrogenimonas cancrithermarum</name>
    <dbReference type="NCBI Taxonomy" id="2993563"/>
    <lineage>
        <taxon>Bacteria</taxon>
        <taxon>Pseudomonadati</taxon>
        <taxon>Campylobacterota</taxon>
        <taxon>Epsilonproteobacteria</taxon>
        <taxon>Campylobacterales</taxon>
        <taxon>Hydrogenimonadaceae</taxon>
        <taxon>Hydrogenimonas</taxon>
    </lineage>
</organism>
<evidence type="ECO:0000256" key="2">
    <source>
        <dbReference type="ARBA" id="ARBA00023125"/>
    </source>
</evidence>
<keyword evidence="1" id="KW-0805">Transcription regulation</keyword>
<keyword evidence="2" id="KW-0238">DNA-binding</keyword>
<dbReference type="Gene3D" id="1.10.260.40">
    <property type="entry name" value="lambda repressor-like DNA-binding domains"/>
    <property type="match status" value="1"/>
</dbReference>
<reference evidence="5 6" key="1">
    <citation type="submission" date="2023-03" db="EMBL/GenBank/DDBJ databases">
        <title>Description of Hydrogenimonas sp. ISO32.</title>
        <authorList>
            <person name="Mino S."/>
            <person name="Fukazawa S."/>
            <person name="Sawabe T."/>
        </authorList>
    </citation>
    <scope>NUCLEOTIDE SEQUENCE [LARGE SCALE GENOMIC DNA]</scope>
    <source>
        <strain evidence="5 6">ISO32</strain>
    </source>
</reference>
<dbReference type="InterPro" id="IPR010982">
    <property type="entry name" value="Lambda_DNA-bd_dom_sf"/>
</dbReference>
<dbReference type="InterPro" id="IPR015927">
    <property type="entry name" value="Peptidase_S24_S26A/B/C"/>
</dbReference>
<dbReference type="PANTHER" id="PTHR40661:SF1">
    <property type="entry name" value="HTH CRO_C1-TYPE DOMAIN-CONTAINING PROTEIN"/>
    <property type="match status" value="1"/>
</dbReference>
<dbReference type="SUPFAM" id="SSF51306">
    <property type="entry name" value="LexA/Signal peptidase"/>
    <property type="match status" value="1"/>
</dbReference>
<proteinExistence type="predicted"/>
<feature type="domain" description="Peptidase S24/S26A/S26B/S26C" evidence="4">
    <location>
        <begin position="94"/>
        <end position="213"/>
    </location>
</feature>
<evidence type="ECO:0000256" key="1">
    <source>
        <dbReference type="ARBA" id="ARBA00023015"/>
    </source>
</evidence>
<dbReference type="Pfam" id="PF00717">
    <property type="entry name" value="Peptidase_S24"/>
    <property type="match status" value="1"/>
</dbReference>
<evidence type="ECO:0000313" key="6">
    <source>
        <dbReference type="Proteomes" id="UP001321445"/>
    </source>
</evidence>
<evidence type="ECO:0000259" key="4">
    <source>
        <dbReference type="Pfam" id="PF00717"/>
    </source>
</evidence>
<dbReference type="Gene3D" id="2.10.109.10">
    <property type="entry name" value="Umud Fragment, subunit A"/>
    <property type="match status" value="1"/>
</dbReference>
<dbReference type="CDD" id="cd06529">
    <property type="entry name" value="S24_LexA-like"/>
    <property type="match status" value="1"/>
</dbReference>
<name>A0ABN6WW59_9BACT</name>
<keyword evidence="3" id="KW-0804">Transcription</keyword>
<dbReference type="RefSeq" id="WP_286336230.1">
    <property type="nucleotide sequence ID" value="NZ_AP027370.1"/>
</dbReference>
<dbReference type="InterPro" id="IPR039418">
    <property type="entry name" value="LexA-like"/>
</dbReference>
<dbReference type="Proteomes" id="UP001321445">
    <property type="component" value="Chromosome"/>
</dbReference>
<gene>
    <name evidence="5" type="ORF">HCR_15830</name>
</gene>
<sequence length="221" mass="24970">MLSFDEVLSRLKDILSVEVGERKVLDKDVAETLGIAPAYFAVLKKRGSVPFAQIADFCARRKISINWLLYDQAPKSLEESTEKVATIRYFKQINASAGSGALNWQERFETIRIDEALVGLLGGRKHLKYIEALEVRGDSMEPLLYDGDLVAVDRSRQAVKNGSVYVFRIGEELFIKQLEKRRDEDRWACISFNPAYPVIYTDPEEIHLIGEAIAVMQKGVA</sequence>
<dbReference type="InterPro" id="IPR036286">
    <property type="entry name" value="LexA/Signal_pep-like_sf"/>
</dbReference>
<evidence type="ECO:0000313" key="5">
    <source>
        <dbReference type="EMBL" id="BDY13271.1"/>
    </source>
</evidence>
<keyword evidence="6" id="KW-1185">Reference proteome</keyword>
<accession>A0ABN6WW59</accession>
<evidence type="ECO:0000256" key="3">
    <source>
        <dbReference type="ARBA" id="ARBA00023163"/>
    </source>
</evidence>
<dbReference type="PANTHER" id="PTHR40661">
    <property type="match status" value="1"/>
</dbReference>